<dbReference type="GO" id="GO:0005743">
    <property type="term" value="C:mitochondrial inner membrane"/>
    <property type="evidence" value="ECO:0007669"/>
    <property type="project" value="UniProtKB-SubCell"/>
</dbReference>
<protein>
    <recommendedName>
        <fullName evidence="3 11">NADH dehydrogenase [ubiquinone] iron-sulfur protein 4, mitochondrial</fullName>
    </recommendedName>
</protein>
<name>A0A0B6YRP1_9EUPU</name>
<feature type="non-terminal residue" evidence="12">
    <location>
        <position position="1"/>
    </location>
</feature>
<keyword evidence="8 11" id="KW-0249">Electron transport</keyword>
<evidence type="ECO:0000256" key="11">
    <source>
        <dbReference type="RuleBase" id="RU367010"/>
    </source>
</evidence>
<evidence type="ECO:0000256" key="1">
    <source>
        <dbReference type="ARBA" id="ARBA00003195"/>
    </source>
</evidence>
<dbReference type="Pfam" id="PF04800">
    <property type="entry name" value="NDUS4"/>
    <property type="match status" value="1"/>
</dbReference>
<evidence type="ECO:0000256" key="2">
    <source>
        <dbReference type="ARBA" id="ARBA00005882"/>
    </source>
</evidence>
<evidence type="ECO:0000256" key="7">
    <source>
        <dbReference type="ARBA" id="ARBA00022946"/>
    </source>
</evidence>
<gene>
    <name evidence="12" type="primary">ORF34278</name>
</gene>
<dbReference type="AlphaFoldDB" id="A0A0B6YRP1"/>
<dbReference type="FunFam" id="3.30.160.190:FF:000001">
    <property type="entry name" value="NADH-ubiquinone oxidoreductase 21 kDa subunit mitochondrial"/>
    <property type="match status" value="1"/>
</dbReference>
<dbReference type="InterPro" id="IPR006885">
    <property type="entry name" value="NADH_UbQ_FeS_4_mit-like"/>
</dbReference>
<organism evidence="12">
    <name type="scientific">Arion vulgaris</name>
    <dbReference type="NCBI Taxonomy" id="1028688"/>
    <lineage>
        <taxon>Eukaryota</taxon>
        <taxon>Metazoa</taxon>
        <taxon>Spiralia</taxon>
        <taxon>Lophotrochozoa</taxon>
        <taxon>Mollusca</taxon>
        <taxon>Gastropoda</taxon>
        <taxon>Heterobranchia</taxon>
        <taxon>Euthyneura</taxon>
        <taxon>Panpulmonata</taxon>
        <taxon>Eupulmonata</taxon>
        <taxon>Stylommatophora</taxon>
        <taxon>Helicina</taxon>
        <taxon>Arionoidea</taxon>
        <taxon>Arionidae</taxon>
        <taxon>Arion</taxon>
    </lineage>
</organism>
<dbReference type="EMBL" id="HACG01011947">
    <property type="protein sequence ID" value="CEK58812.1"/>
    <property type="molecule type" value="Transcribed_RNA"/>
</dbReference>
<evidence type="ECO:0000256" key="4">
    <source>
        <dbReference type="ARBA" id="ARBA00022448"/>
    </source>
</evidence>
<evidence type="ECO:0000256" key="8">
    <source>
        <dbReference type="ARBA" id="ARBA00022982"/>
    </source>
</evidence>
<comment type="subcellular location">
    <subcellularLocation>
        <location evidence="11">Mitochondrion inner membrane</location>
        <topology evidence="11">Peripheral membrane protein</topology>
        <orientation evidence="11">Matrix side</orientation>
    </subcellularLocation>
</comment>
<accession>A0A0B6YRP1</accession>
<evidence type="ECO:0000256" key="5">
    <source>
        <dbReference type="ARBA" id="ARBA00022660"/>
    </source>
</evidence>
<keyword evidence="7 11" id="KW-0809">Transit peptide</keyword>
<comment type="similarity">
    <text evidence="2 11">Belongs to the complex I NDUFS4 subunit family.</text>
</comment>
<comment type="function">
    <text evidence="1 11">Accessory subunit of the mitochondrial membrane respiratory chain NADH dehydrogenase (Complex I), that is believed not to be involved in catalysis. Complex I functions in the transfer of electrons from NADH to the respiratory chain. The immediate electron acceptor for the enzyme is believed to be ubiquinone.</text>
</comment>
<evidence type="ECO:0000256" key="10">
    <source>
        <dbReference type="ARBA" id="ARBA00023136"/>
    </source>
</evidence>
<keyword evidence="10 11" id="KW-0472">Membrane</keyword>
<dbReference type="PANTHER" id="PTHR12219:SF8">
    <property type="entry name" value="NADH DEHYDROGENASE [UBIQUINONE] IRON-SULFUR PROTEIN 4, MITOCHONDRIAL"/>
    <property type="match status" value="1"/>
</dbReference>
<dbReference type="InterPro" id="IPR038532">
    <property type="entry name" value="NDUFS4-like_sf"/>
</dbReference>
<dbReference type="GO" id="GO:0022900">
    <property type="term" value="P:electron transport chain"/>
    <property type="evidence" value="ECO:0007669"/>
    <property type="project" value="InterPro"/>
</dbReference>
<sequence length="182" mass="20937">FKVEEKAKEMASNLSIKILGHVRQSIRIASTRNSSGLTVAAGNSLDAKLEEKERKDVTIVVDEKMDITSISGVPEEHIKTRTVRIFVPPRNAMQSGTFNTRRWRMEFDQRERWENPLMGWISTGDPFSNTDVDFKSKEDAIAFCEKNGWDWFVEEAKKPNKLMRKSYGANFSWSSRTRVSTK</sequence>
<keyword evidence="6 11" id="KW-0999">Mitochondrion inner membrane</keyword>
<reference evidence="12" key="1">
    <citation type="submission" date="2014-12" db="EMBL/GenBank/DDBJ databases">
        <title>Insight into the proteome of Arion vulgaris.</title>
        <authorList>
            <person name="Aradska J."/>
            <person name="Bulat T."/>
            <person name="Smidak R."/>
            <person name="Sarate P."/>
            <person name="Gangsoo J."/>
            <person name="Sialana F."/>
            <person name="Bilban M."/>
            <person name="Lubec G."/>
        </authorList>
    </citation>
    <scope>NUCLEOTIDE SEQUENCE</scope>
    <source>
        <tissue evidence="12">Skin</tissue>
    </source>
</reference>
<evidence type="ECO:0000313" key="12">
    <source>
        <dbReference type="EMBL" id="CEK58812.1"/>
    </source>
</evidence>
<evidence type="ECO:0000256" key="6">
    <source>
        <dbReference type="ARBA" id="ARBA00022792"/>
    </source>
</evidence>
<proteinExistence type="inferred from homology"/>
<dbReference type="PANTHER" id="PTHR12219">
    <property type="entry name" value="NADH-UBIQUINONE OXIDOREDUCTASE"/>
    <property type="match status" value="1"/>
</dbReference>
<keyword evidence="4 11" id="KW-0813">Transport</keyword>
<evidence type="ECO:0000256" key="3">
    <source>
        <dbReference type="ARBA" id="ARBA00015796"/>
    </source>
</evidence>
<keyword evidence="9 11" id="KW-0496">Mitochondrion</keyword>
<evidence type="ECO:0000256" key="9">
    <source>
        <dbReference type="ARBA" id="ARBA00023128"/>
    </source>
</evidence>
<dbReference type="Gene3D" id="3.30.160.190">
    <property type="entry name" value="atu1810 like domain"/>
    <property type="match status" value="1"/>
</dbReference>
<keyword evidence="5 11" id="KW-0679">Respiratory chain</keyword>